<dbReference type="CDD" id="cd02440">
    <property type="entry name" value="AdoMet_MTases"/>
    <property type="match status" value="1"/>
</dbReference>
<dbReference type="PATRIC" id="fig|1346791.3.peg.2767"/>
<dbReference type="Gene3D" id="3.40.50.150">
    <property type="entry name" value="Vaccinia Virus protein VP39"/>
    <property type="match status" value="1"/>
</dbReference>
<keyword evidence="2" id="KW-1185">Reference proteome</keyword>
<dbReference type="GO" id="GO:0008168">
    <property type="term" value="F:methyltransferase activity"/>
    <property type="evidence" value="ECO:0007669"/>
    <property type="project" value="UniProtKB-KW"/>
</dbReference>
<dbReference type="InterPro" id="IPR029063">
    <property type="entry name" value="SAM-dependent_MTases_sf"/>
</dbReference>
<comment type="caution">
    <text evidence="1">The sequence shown here is derived from an EMBL/GenBank/DDBJ whole genome shotgun (WGS) entry which is preliminary data.</text>
</comment>
<sequence>MTGIKPFEGLMAEADQIFDQPMEGRRVLDIGAWDGFFSFEAERRGAAEVLATDHFCWSGEGWGDKRGFDHAHARFGSKVRALDLDVEAHRPEELGTFDTVLLLGVLYHVTDPYRTLQAAAAMSHDHLVIETVTALRHEQQPAMRLFTELELDRDSTNYWAPNILALREMCRRFGFTRFAVKPASLDNLGWRRLAMPFRRKDRYRRAIVHAWR</sequence>
<dbReference type="GO" id="GO:0032259">
    <property type="term" value="P:methylation"/>
    <property type="evidence" value="ECO:0007669"/>
    <property type="project" value="UniProtKB-KW"/>
</dbReference>
<proteinExistence type="predicted"/>
<accession>T0IRM2</accession>
<keyword evidence="1" id="KW-0489">Methyltransferase</keyword>
<dbReference type="SUPFAM" id="SSF53335">
    <property type="entry name" value="S-adenosyl-L-methionine-dependent methyltransferases"/>
    <property type="match status" value="1"/>
</dbReference>
<dbReference type="Pfam" id="PF13489">
    <property type="entry name" value="Methyltransf_23"/>
    <property type="match status" value="1"/>
</dbReference>
<evidence type="ECO:0000313" key="2">
    <source>
        <dbReference type="Proteomes" id="UP000015523"/>
    </source>
</evidence>
<dbReference type="Proteomes" id="UP000015523">
    <property type="component" value="Unassembled WGS sequence"/>
</dbReference>
<dbReference type="EMBL" id="AUWY01000100">
    <property type="protein sequence ID" value="EQB31500.1"/>
    <property type="molecule type" value="Genomic_DNA"/>
</dbReference>
<dbReference type="AlphaFoldDB" id="T0IRM2"/>
<organism evidence="1 2">
    <name type="scientific">Sphingobium ummariense RL-3</name>
    <dbReference type="NCBI Taxonomy" id="1346791"/>
    <lineage>
        <taxon>Bacteria</taxon>
        <taxon>Pseudomonadati</taxon>
        <taxon>Pseudomonadota</taxon>
        <taxon>Alphaproteobacteria</taxon>
        <taxon>Sphingomonadales</taxon>
        <taxon>Sphingomonadaceae</taxon>
        <taxon>Sphingobium</taxon>
    </lineage>
</organism>
<reference evidence="1 2" key="1">
    <citation type="journal article" date="2013" name="Genome Announc.">
        <title>Draft Genome Sequence of Sphingobium ummariense Strain RL-3, a Hexachlorocyclohexane-Degrading Bacterium.</title>
        <authorList>
            <person name="Kohli P."/>
            <person name="Dua A."/>
            <person name="Sangwan N."/>
            <person name="Oldach P."/>
            <person name="Khurana J.P."/>
            <person name="Lal R."/>
        </authorList>
    </citation>
    <scope>NUCLEOTIDE SEQUENCE [LARGE SCALE GENOMIC DNA]</scope>
    <source>
        <strain evidence="1 2">RL-3</strain>
    </source>
</reference>
<name>T0IRM2_9SPHN</name>
<dbReference type="STRING" id="1346791.M529_14375"/>
<dbReference type="eggNOG" id="COG2227">
    <property type="taxonomic scope" value="Bacteria"/>
</dbReference>
<keyword evidence="1" id="KW-0808">Transferase</keyword>
<evidence type="ECO:0000313" key="1">
    <source>
        <dbReference type="EMBL" id="EQB31500.1"/>
    </source>
</evidence>
<protein>
    <submittedName>
        <fullName evidence="1">Type 11 methyltransferase</fullName>
    </submittedName>
</protein>
<gene>
    <name evidence="1" type="ORF">M529_14375</name>
</gene>